<proteinExistence type="predicted"/>
<evidence type="ECO:0000313" key="1">
    <source>
        <dbReference type="EMBL" id="KAA6357005.1"/>
    </source>
</evidence>
<accession>A0A5J4THQ3</accession>
<dbReference type="AlphaFoldDB" id="A0A5J4THQ3"/>
<evidence type="ECO:0000313" key="2">
    <source>
        <dbReference type="Proteomes" id="UP000324800"/>
    </source>
</evidence>
<protein>
    <submittedName>
        <fullName evidence="1">Uncharacterized protein</fullName>
    </submittedName>
</protein>
<feature type="non-terminal residue" evidence="1">
    <location>
        <position position="1"/>
    </location>
</feature>
<dbReference type="Proteomes" id="UP000324800">
    <property type="component" value="Unassembled WGS sequence"/>
</dbReference>
<organism evidence="1 2">
    <name type="scientific">Streblomastix strix</name>
    <dbReference type="NCBI Taxonomy" id="222440"/>
    <lineage>
        <taxon>Eukaryota</taxon>
        <taxon>Metamonada</taxon>
        <taxon>Preaxostyla</taxon>
        <taxon>Oxymonadida</taxon>
        <taxon>Streblomastigidae</taxon>
        <taxon>Streblomastix</taxon>
    </lineage>
</organism>
<sequence>VKKDAERRSDVEGKSGILMLNRHLQFK</sequence>
<name>A0A5J4THQ3_9EUKA</name>
<gene>
    <name evidence="1" type="ORF">EZS28_047468</name>
</gene>
<reference evidence="1 2" key="1">
    <citation type="submission" date="2019-03" db="EMBL/GenBank/DDBJ databases">
        <title>Single cell metagenomics reveals metabolic interactions within the superorganism composed of flagellate Streblomastix strix and complex community of Bacteroidetes bacteria on its surface.</title>
        <authorList>
            <person name="Treitli S.C."/>
            <person name="Kolisko M."/>
            <person name="Husnik F."/>
            <person name="Keeling P."/>
            <person name="Hampl V."/>
        </authorList>
    </citation>
    <scope>NUCLEOTIDE SEQUENCE [LARGE SCALE GENOMIC DNA]</scope>
    <source>
        <strain evidence="1">ST1C</strain>
    </source>
</reference>
<dbReference type="EMBL" id="SNRW01032055">
    <property type="protein sequence ID" value="KAA6357005.1"/>
    <property type="molecule type" value="Genomic_DNA"/>
</dbReference>
<comment type="caution">
    <text evidence="1">The sequence shown here is derived from an EMBL/GenBank/DDBJ whole genome shotgun (WGS) entry which is preliminary data.</text>
</comment>